<organism evidence="1 2">
    <name type="scientific">Actinomyces naeslundii (strain ATCC 12104 / DSM 43013 / CCUG 2238 / JCM 8349 / NCTC 10301 / Howell 279)</name>
    <dbReference type="NCBI Taxonomy" id="1115803"/>
    <lineage>
        <taxon>Bacteria</taxon>
        <taxon>Bacillati</taxon>
        <taxon>Actinomycetota</taxon>
        <taxon>Actinomycetes</taxon>
        <taxon>Actinomycetales</taxon>
        <taxon>Actinomycetaceae</taxon>
        <taxon>Actinomyces</taxon>
    </lineage>
</organism>
<reference evidence="1 2" key="1">
    <citation type="submission" date="2012-07" db="EMBL/GenBank/DDBJ databases">
        <authorList>
            <person name="Durkin A.S."/>
            <person name="McCorrison J."/>
            <person name="Torralba M."/>
            <person name="Gillis M."/>
            <person name="Methe B."/>
            <person name="Sutton G."/>
            <person name="Nelson K.E."/>
        </authorList>
    </citation>
    <scope>NUCLEOTIDE SEQUENCE [LARGE SCALE GENOMIC DNA]</scope>
    <source>
        <strain evidence="2">ATCC 12104 / DSM 43013 / CCUG 2238 / JCM 8349 / NCTC 10301 / Howell 279</strain>
    </source>
</reference>
<dbReference type="InterPro" id="IPR009351">
    <property type="entry name" value="AlkZ-like"/>
</dbReference>
<sequence length="140" mass="14859">AGTRVPLVRAVAEGGARGSLRPLGPGESAPKAGLLYMRADLPDLLSAHRTAAQATHFLGSFDELHVGYKDRSCLTDDDGERLICPASNGMFRPILVDRGCLVAVRPVGEGLLWKGGAAPSARVERDVNRAVSRMEQRLAG</sequence>
<accession>J3JKP9</accession>
<dbReference type="Pfam" id="PF06224">
    <property type="entry name" value="AlkZ-like"/>
    <property type="match status" value="1"/>
</dbReference>
<proteinExistence type="predicted"/>
<name>J3JKP9_ACTNH</name>
<dbReference type="RefSeq" id="WP_003780837.1">
    <property type="nucleotide sequence ID" value="NZ_ALJK01000059.1"/>
</dbReference>
<dbReference type="EMBL" id="ALJK01000059">
    <property type="protein sequence ID" value="EJN85549.1"/>
    <property type="molecule type" value="Genomic_DNA"/>
</dbReference>
<dbReference type="Proteomes" id="UP000007814">
    <property type="component" value="Unassembled WGS sequence"/>
</dbReference>
<comment type="caution">
    <text evidence="1">The sequence shown here is derived from an EMBL/GenBank/DDBJ whole genome shotgun (WGS) entry which is preliminary data.</text>
</comment>
<dbReference type="AlphaFoldDB" id="J3JKP9"/>
<dbReference type="PATRIC" id="fig|1115803.3.peg.702"/>
<feature type="non-terminal residue" evidence="1">
    <location>
        <position position="1"/>
    </location>
</feature>
<protein>
    <submittedName>
        <fullName evidence="1">Uncharacterized protein</fullName>
    </submittedName>
</protein>
<gene>
    <name evidence="1" type="ORF">HMPREF1129_0214</name>
</gene>
<dbReference type="eggNOG" id="ENOG5031HC7">
    <property type="taxonomic scope" value="Bacteria"/>
</dbReference>
<evidence type="ECO:0000313" key="1">
    <source>
        <dbReference type="EMBL" id="EJN85549.1"/>
    </source>
</evidence>
<evidence type="ECO:0000313" key="2">
    <source>
        <dbReference type="Proteomes" id="UP000007814"/>
    </source>
</evidence>